<comment type="caution">
    <text evidence="2">The sequence shown here is derived from an EMBL/GenBank/DDBJ whole genome shotgun (WGS) entry which is preliminary data.</text>
</comment>
<keyword evidence="1" id="KW-0812">Transmembrane</keyword>
<keyword evidence="1" id="KW-1133">Transmembrane helix</keyword>
<dbReference type="Proteomes" id="UP001595699">
    <property type="component" value="Unassembled WGS sequence"/>
</dbReference>
<feature type="transmembrane region" description="Helical" evidence="1">
    <location>
        <begin position="151"/>
        <end position="169"/>
    </location>
</feature>
<evidence type="ECO:0008006" key="4">
    <source>
        <dbReference type="Google" id="ProtNLM"/>
    </source>
</evidence>
<gene>
    <name evidence="2" type="ORF">ACFOUW_25615</name>
</gene>
<feature type="transmembrane region" description="Helical" evidence="1">
    <location>
        <begin position="111"/>
        <end position="130"/>
    </location>
</feature>
<proteinExistence type="predicted"/>
<protein>
    <recommendedName>
        <fullName evidence="4">VTT domain-containing protein</fullName>
    </recommendedName>
</protein>
<keyword evidence="3" id="KW-1185">Reference proteome</keyword>
<evidence type="ECO:0000256" key="1">
    <source>
        <dbReference type="SAM" id="Phobius"/>
    </source>
</evidence>
<evidence type="ECO:0000313" key="2">
    <source>
        <dbReference type="EMBL" id="MFC3764239.1"/>
    </source>
</evidence>
<dbReference type="RefSeq" id="WP_205115055.1">
    <property type="nucleotide sequence ID" value="NZ_JAFBCM010000001.1"/>
</dbReference>
<keyword evidence="1" id="KW-0472">Membrane</keyword>
<reference evidence="3" key="1">
    <citation type="journal article" date="2019" name="Int. J. Syst. Evol. Microbiol.">
        <title>The Global Catalogue of Microorganisms (GCM) 10K type strain sequencing project: providing services to taxonomists for standard genome sequencing and annotation.</title>
        <authorList>
            <consortium name="The Broad Institute Genomics Platform"/>
            <consortium name="The Broad Institute Genome Sequencing Center for Infectious Disease"/>
            <person name="Wu L."/>
            <person name="Ma J."/>
        </authorList>
    </citation>
    <scope>NUCLEOTIDE SEQUENCE [LARGE SCALE GENOMIC DNA]</scope>
    <source>
        <strain evidence="3">CGMCC 4.7241</strain>
    </source>
</reference>
<evidence type="ECO:0000313" key="3">
    <source>
        <dbReference type="Proteomes" id="UP001595699"/>
    </source>
</evidence>
<sequence>MSLFSLGLLLGGVVSALVLFLLSGLGSFVPLTWRHVAVLAIAVVGALRDAGVVRFWLPQNTRQVPQDVLQRHLWRGSLQFGFELGTGVRTYVSATAPYVVALALLLSSPSVWVAVVTGLGFGLGRAVTLVSRYAAADQLRWDGWVSRVLPTLKIVVCLAIGALLALSWFS</sequence>
<organism evidence="2 3">
    <name type="scientific">Tenggerimyces flavus</name>
    <dbReference type="NCBI Taxonomy" id="1708749"/>
    <lineage>
        <taxon>Bacteria</taxon>
        <taxon>Bacillati</taxon>
        <taxon>Actinomycetota</taxon>
        <taxon>Actinomycetes</taxon>
        <taxon>Propionibacteriales</taxon>
        <taxon>Nocardioidaceae</taxon>
        <taxon>Tenggerimyces</taxon>
    </lineage>
</organism>
<name>A0ABV7YHH2_9ACTN</name>
<accession>A0ABV7YHH2</accession>
<dbReference type="EMBL" id="JBHRZH010000023">
    <property type="protein sequence ID" value="MFC3764239.1"/>
    <property type="molecule type" value="Genomic_DNA"/>
</dbReference>